<proteinExistence type="predicted"/>
<dbReference type="EMBL" id="AP022601">
    <property type="protein sequence ID" value="BBY91317.1"/>
    <property type="molecule type" value="Genomic_DNA"/>
</dbReference>
<name>A0A9W4FDR2_9MYCO</name>
<evidence type="ECO:0000259" key="1">
    <source>
        <dbReference type="Pfam" id="PF24623"/>
    </source>
</evidence>
<dbReference type="AlphaFoldDB" id="A0A9W4FDR2"/>
<dbReference type="Pfam" id="PF24623">
    <property type="entry name" value="Phage_zn_bind_8"/>
    <property type="match status" value="1"/>
</dbReference>
<sequence>MPDQAPEGGNTGLAGGRPATGDAALQIECPQCGAQPGQPCTIRRYRGPDARHRARIEAFEAAAADPANLPPPWPGRDTFELVCMRCGQLITAQRPGYAAVDRHAAMRRTAALALWRAEHGVAGPHMPPLRWRLVHSDCDKVRRQARGDARIRAQDLRTTRRLLRMSAALTTRRWVADTDWRALVAYIIRGSAVVESNTAAARRHADAAENAAKGGAAQGSHG</sequence>
<dbReference type="Proteomes" id="UP000465785">
    <property type="component" value="Chromosome"/>
</dbReference>
<evidence type="ECO:0000313" key="3">
    <source>
        <dbReference type="Proteomes" id="UP000465785"/>
    </source>
</evidence>
<dbReference type="KEGG" id="mgau:MGALJ_09860"/>
<protein>
    <recommendedName>
        <fullName evidence="1">DNA-binding phage zinc finger domain-containing protein</fullName>
    </recommendedName>
</protein>
<accession>A0A9W4FDR2</accession>
<dbReference type="InterPro" id="IPR056911">
    <property type="entry name" value="Phage_Znf_bind_put"/>
</dbReference>
<organism evidence="2 3">
    <name type="scientific">Mycobacterium gallinarum</name>
    <dbReference type="NCBI Taxonomy" id="39689"/>
    <lineage>
        <taxon>Bacteria</taxon>
        <taxon>Bacillati</taxon>
        <taxon>Actinomycetota</taxon>
        <taxon>Actinomycetes</taxon>
        <taxon>Mycobacteriales</taxon>
        <taxon>Mycobacteriaceae</taxon>
        <taxon>Mycobacterium</taxon>
    </lineage>
</organism>
<feature type="domain" description="DNA-binding phage zinc finger" evidence="1">
    <location>
        <begin position="17"/>
        <end position="66"/>
    </location>
</feature>
<evidence type="ECO:0000313" key="2">
    <source>
        <dbReference type="EMBL" id="BBY91317.1"/>
    </source>
</evidence>
<keyword evidence="3" id="KW-1185">Reference proteome</keyword>
<gene>
    <name evidence="2" type="ORF">MGALJ_09860</name>
</gene>
<reference evidence="2 3" key="1">
    <citation type="journal article" date="2019" name="Emerg. Microbes Infect.">
        <title>Comprehensive subspecies identification of 175 nontuberculous mycobacteria species based on 7547 genomic profiles.</title>
        <authorList>
            <person name="Matsumoto Y."/>
            <person name="Kinjo T."/>
            <person name="Motooka D."/>
            <person name="Nabeya D."/>
            <person name="Jung N."/>
            <person name="Uechi K."/>
            <person name="Horii T."/>
            <person name="Iida T."/>
            <person name="Fujita J."/>
            <person name="Nakamura S."/>
        </authorList>
    </citation>
    <scope>NUCLEOTIDE SEQUENCE [LARGE SCALE GENOMIC DNA]</scope>
    <source>
        <strain evidence="2 3">JCM 6399</strain>
    </source>
</reference>